<reference evidence="1" key="2">
    <citation type="submission" date="2019-07" db="EMBL/GenBank/DDBJ databases">
        <authorList>
            <person name="Yang Y."/>
            <person name="Bocs S."/>
            <person name="Baudouin L."/>
        </authorList>
    </citation>
    <scope>NUCLEOTIDE SEQUENCE</scope>
    <source>
        <tissue evidence="1">Spear leaf of Hainan Tall coconut</tissue>
    </source>
</reference>
<proteinExistence type="predicted"/>
<protein>
    <submittedName>
        <fullName evidence="1">Uncharacterized protein</fullName>
    </submittedName>
</protein>
<reference evidence="1" key="1">
    <citation type="journal article" date="2017" name="Gigascience">
        <title>The genome draft of coconut (Cocos nucifera).</title>
        <authorList>
            <person name="Xiao Y."/>
            <person name="Xu P."/>
            <person name="Fan H."/>
            <person name="Baudouin L."/>
            <person name="Xia W."/>
            <person name="Bocs S."/>
            <person name="Xu J."/>
            <person name="Li Q."/>
            <person name="Guo A."/>
            <person name="Zhou L."/>
            <person name="Li J."/>
            <person name="Wu Y."/>
            <person name="Ma Z."/>
            <person name="Armero A."/>
            <person name="Issali A.E."/>
            <person name="Liu N."/>
            <person name="Peng M."/>
            <person name="Yang Y."/>
        </authorList>
    </citation>
    <scope>NUCLEOTIDE SEQUENCE</scope>
    <source>
        <tissue evidence="1">Spear leaf of Hainan Tall coconut</tissue>
    </source>
</reference>
<keyword evidence="2" id="KW-1185">Reference proteome</keyword>
<evidence type="ECO:0000313" key="1">
    <source>
        <dbReference type="EMBL" id="KAG1346876.1"/>
    </source>
</evidence>
<accession>A0A8K0IC68</accession>
<comment type="caution">
    <text evidence="1">The sequence shown here is derived from an EMBL/GenBank/DDBJ whole genome shotgun (WGS) entry which is preliminary data.</text>
</comment>
<organism evidence="1 2">
    <name type="scientific">Cocos nucifera</name>
    <name type="common">Coconut palm</name>
    <dbReference type="NCBI Taxonomy" id="13894"/>
    <lineage>
        <taxon>Eukaryota</taxon>
        <taxon>Viridiplantae</taxon>
        <taxon>Streptophyta</taxon>
        <taxon>Embryophyta</taxon>
        <taxon>Tracheophyta</taxon>
        <taxon>Spermatophyta</taxon>
        <taxon>Magnoliopsida</taxon>
        <taxon>Liliopsida</taxon>
        <taxon>Arecaceae</taxon>
        <taxon>Arecoideae</taxon>
        <taxon>Cocoseae</taxon>
        <taxon>Attaleinae</taxon>
        <taxon>Cocos</taxon>
    </lineage>
</organism>
<dbReference type="AlphaFoldDB" id="A0A8K0IC68"/>
<gene>
    <name evidence="1" type="ORF">COCNU_06G007050</name>
</gene>
<dbReference type="Proteomes" id="UP000797356">
    <property type="component" value="Chromosome 6"/>
</dbReference>
<evidence type="ECO:0000313" key="2">
    <source>
        <dbReference type="Proteomes" id="UP000797356"/>
    </source>
</evidence>
<sequence length="92" mass="10637">MHDGRGGEATELDDTKVGFAKMNISCHHTRIFYDFSYRCFTLEVIRKNTQWRNDKRRNFRDERWRGCNGGVWDEEAACREMGPGWSGTGGGT</sequence>
<name>A0A8K0IC68_COCNU</name>
<dbReference type="EMBL" id="CM017877">
    <property type="protein sequence ID" value="KAG1346876.1"/>
    <property type="molecule type" value="Genomic_DNA"/>
</dbReference>